<comment type="caution">
    <text evidence="2">The sequence shown here is derived from an EMBL/GenBank/DDBJ whole genome shotgun (WGS) entry which is preliminary data.</text>
</comment>
<dbReference type="AlphaFoldDB" id="A0A1J5SIT2"/>
<evidence type="ECO:0000313" key="2">
    <source>
        <dbReference type="EMBL" id="OIR08319.1"/>
    </source>
</evidence>
<protein>
    <submittedName>
        <fullName evidence="2">Uncharacterized protein</fullName>
    </submittedName>
</protein>
<proteinExistence type="predicted"/>
<organism evidence="2">
    <name type="scientific">mine drainage metagenome</name>
    <dbReference type="NCBI Taxonomy" id="410659"/>
    <lineage>
        <taxon>unclassified sequences</taxon>
        <taxon>metagenomes</taxon>
        <taxon>ecological metagenomes</taxon>
    </lineage>
</organism>
<feature type="region of interest" description="Disordered" evidence="1">
    <location>
        <begin position="241"/>
        <end position="268"/>
    </location>
</feature>
<gene>
    <name evidence="2" type="ORF">GALL_94870</name>
</gene>
<name>A0A1J5SIT2_9ZZZZ</name>
<dbReference type="EMBL" id="MLJW01000032">
    <property type="protein sequence ID" value="OIR08319.1"/>
    <property type="molecule type" value="Genomic_DNA"/>
</dbReference>
<reference evidence="2" key="1">
    <citation type="submission" date="2016-10" db="EMBL/GenBank/DDBJ databases">
        <title>Sequence of Gallionella enrichment culture.</title>
        <authorList>
            <person name="Poehlein A."/>
            <person name="Muehling M."/>
            <person name="Daniel R."/>
        </authorList>
    </citation>
    <scope>NUCLEOTIDE SEQUENCE</scope>
</reference>
<accession>A0A1J5SIT2</accession>
<sequence length="323" mass="35436">MENYFSSIGNKKTYRHINIFSLNPIMKKILLLSFITFFVFRSFAQDSTDKKWQPTVSMAFGPVSVYNISGVDTSFVNSLSISPAFTIRNNKTGIGLIYSPSIVTGGPKPGIYMHTITFGVEQYDKKVFDYTFNYSHYFFTNNGSIPYSPLNNEIDGSFTYKKPWLRPSFSAGIGFGNNTETIPASSAYDIAASAGVGHSFSWEKNKASYTLAPSFSLNAGTNEYFSLLNITKYVGRNKKSAQISKNNNAARGRRNNGGGGSTTTTTTVSGETFNLNNLELGMEGSVEIGSFTVRSTGNIYFPIGSLAGTGTVGYWDLTLSYNF</sequence>
<evidence type="ECO:0000256" key="1">
    <source>
        <dbReference type="SAM" id="MobiDB-lite"/>
    </source>
</evidence>